<feature type="domain" description="NADPH-dependent FMN reductase-like" evidence="2">
    <location>
        <begin position="3"/>
        <end position="157"/>
    </location>
</feature>
<proteinExistence type="predicted"/>
<organism evidence="3 4">
    <name type="scientific">Priestia endophytica</name>
    <dbReference type="NCBI Taxonomy" id="135735"/>
    <lineage>
        <taxon>Bacteria</taxon>
        <taxon>Bacillati</taxon>
        <taxon>Bacillota</taxon>
        <taxon>Bacilli</taxon>
        <taxon>Bacillales</taxon>
        <taxon>Bacillaceae</taxon>
        <taxon>Priestia</taxon>
    </lineage>
</organism>
<dbReference type="InterPro" id="IPR005025">
    <property type="entry name" value="FMN_Rdtase-like_dom"/>
</dbReference>
<dbReference type="PANTHER" id="PTHR43741:SF4">
    <property type="entry name" value="FMN-DEPENDENT NADH:QUINONE OXIDOREDUCTASE"/>
    <property type="match status" value="1"/>
</dbReference>
<dbReference type="RefSeq" id="WP_111922665.1">
    <property type="nucleotide sequence ID" value="NZ_JBCMSM010000041.1"/>
</dbReference>
<comment type="caution">
    <text evidence="3">The sequence shown here is derived from an EMBL/GenBank/DDBJ whole genome shotgun (WGS) entry which is preliminary data.</text>
</comment>
<dbReference type="GO" id="GO:0016491">
    <property type="term" value="F:oxidoreductase activity"/>
    <property type="evidence" value="ECO:0007669"/>
    <property type="project" value="InterPro"/>
</dbReference>
<dbReference type="InterPro" id="IPR050104">
    <property type="entry name" value="FMN-dep_NADH:Q_OxRdtase_AzoR1"/>
</dbReference>
<dbReference type="InterPro" id="IPR029039">
    <property type="entry name" value="Flavoprotein-like_sf"/>
</dbReference>
<reference evidence="3 4" key="1">
    <citation type="submission" date="2016-03" db="EMBL/GenBank/DDBJ databases">
        <title>Comparison of Bacillus endophyticus and B. anthracis characteristics using whole genome sequence analysis and microbiological techniques.</title>
        <authorList>
            <person name="Lekota K.E."/>
            <person name="Mafofo J."/>
            <person name="Rees J."/>
            <person name="Muchadeyi F.C."/>
            <person name="Madoroba E."/>
            <person name="Van Heerden H."/>
        </authorList>
    </citation>
    <scope>NUCLEOTIDE SEQUENCE [LARGE SCALE GENOMIC DNA]</scope>
    <source>
        <strain evidence="3 4">3631_10C</strain>
    </source>
</reference>
<dbReference type="Gene3D" id="3.40.50.360">
    <property type="match status" value="1"/>
</dbReference>
<name>A0AAX1QDB5_9BACI</name>
<dbReference type="AlphaFoldDB" id="A0AAX1QDB5"/>
<dbReference type="PANTHER" id="PTHR43741">
    <property type="entry name" value="FMN-DEPENDENT NADH-AZOREDUCTASE 1"/>
    <property type="match status" value="1"/>
</dbReference>
<evidence type="ECO:0000313" key="3">
    <source>
        <dbReference type="EMBL" id="RAS81729.1"/>
    </source>
</evidence>
<evidence type="ECO:0000313" key="4">
    <source>
        <dbReference type="Proteomes" id="UP000250174"/>
    </source>
</evidence>
<gene>
    <name evidence="3" type="ORF">A3864_02570</name>
</gene>
<dbReference type="Proteomes" id="UP000250174">
    <property type="component" value="Unassembled WGS sequence"/>
</dbReference>
<keyword evidence="1" id="KW-0175">Coiled coil</keyword>
<evidence type="ECO:0000259" key="2">
    <source>
        <dbReference type="Pfam" id="PF03358"/>
    </source>
</evidence>
<sequence>MKKVVILASSRNEQSRVIEMAQRLVKENKNEQHEYVCITPSDYHVLPPSGTREIFTEGEAEEDSCLKDDMNKIKAHILQADLLIIISPVYSHNVPGDLKNIIDRVAHWAHVFKLVAKPIFLIATAESNGSEFVLKYLERVFTAMGATVLLEKSFLLTEREKSEQEFQKIQKKINTVLEKNYLYCPNAIQEKAFQVMKKVIETYPTTHYEYQYWNNNGLFEVTSLEQYYVNIQEKRLNMIQL</sequence>
<dbReference type="Pfam" id="PF03358">
    <property type="entry name" value="FMN_red"/>
    <property type="match status" value="1"/>
</dbReference>
<accession>A0AAX1QDB5</accession>
<protein>
    <recommendedName>
        <fullName evidence="2">NADPH-dependent FMN reductase-like domain-containing protein</fullName>
    </recommendedName>
</protein>
<dbReference type="EMBL" id="LVYK01000002">
    <property type="protein sequence ID" value="RAS81729.1"/>
    <property type="molecule type" value="Genomic_DNA"/>
</dbReference>
<evidence type="ECO:0000256" key="1">
    <source>
        <dbReference type="SAM" id="Coils"/>
    </source>
</evidence>
<feature type="coiled-coil region" evidence="1">
    <location>
        <begin position="152"/>
        <end position="179"/>
    </location>
</feature>
<dbReference type="SUPFAM" id="SSF52218">
    <property type="entry name" value="Flavoproteins"/>
    <property type="match status" value="1"/>
</dbReference>